<dbReference type="PANTHER" id="PTHR33205:SF1">
    <property type="entry name" value="TRANSMEMBRANE PROTEIN"/>
    <property type="match status" value="1"/>
</dbReference>
<comment type="caution">
    <text evidence="3">The sequence shown here is derived from an EMBL/GenBank/DDBJ whole genome shotgun (WGS) entry which is preliminary data.</text>
</comment>
<reference evidence="4" key="1">
    <citation type="submission" date="2017-03" db="EMBL/GenBank/DDBJ databases">
        <title>Phytopthora megakarya and P. palmivora, two closely related causual agents of cacao black pod achieved similar genome size and gene model numbers by different mechanisms.</title>
        <authorList>
            <person name="Ali S."/>
            <person name="Shao J."/>
            <person name="Larry D.J."/>
            <person name="Kronmiller B."/>
            <person name="Shen D."/>
            <person name="Strem M.D."/>
            <person name="Melnick R.L."/>
            <person name="Guiltinan M.J."/>
            <person name="Tyler B.M."/>
            <person name="Meinhardt L.W."/>
            <person name="Bailey B.A."/>
        </authorList>
    </citation>
    <scope>NUCLEOTIDE SEQUENCE [LARGE SCALE GENOMIC DNA]</scope>
    <source>
        <strain evidence="4">zdho120</strain>
    </source>
</reference>
<proteinExistence type="predicted"/>
<sequence>MPQIIDTGNDSVPFQQFQVLFNSLFKVLFIFPSRYLFAIGLAPIFSFRWNLPPTLRCIPKQRDSKKTGRTHEQLRDEREYHPPCCPLPRNLPQAPTLTTPL</sequence>
<evidence type="ECO:0000313" key="4">
    <source>
        <dbReference type="Proteomes" id="UP000198211"/>
    </source>
</evidence>
<keyword evidence="2" id="KW-0472">Membrane</keyword>
<keyword evidence="4" id="KW-1185">Reference proteome</keyword>
<name>A0A225URH8_9STRA</name>
<feature type="transmembrane region" description="Helical" evidence="2">
    <location>
        <begin position="27"/>
        <end position="47"/>
    </location>
</feature>
<dbReference type="Proteomes" id="UP000198211">
    <property type="component" value="Unassembled WGS sequence"/>
</dbReference>
<keyword evidence="2" id="KW-0812">Transmembrane</keyword>
<feature type="compositionally biased region" description="Basic and acidic residues" evidence="1">
    <location>
        <begin position="60"/>
        <end position="81"/>
    </location>
</feature>
<dbReference type="EMBL" id="NBNE01012598">
    <property type="protein sequence ID" value="OWY95702.1"/>
    <property type="molecule type" value="Genomic_DNA"/>
</dbReference>
<dbReference type="AlphaFoldDB" id="A0A225URH8"/>
<gene>
    <name evidence="3" type="ORF">PHMEG_00034225</name>
</gene>
<feature type="region of interest" description="Disordered" evidence="1">
    <location>
        <begin position="60"/>
        <end position="101"/>
    </location>
</feature>
<dbReference type="OrthoDB" id="90020at2759"/>
<evidence type="ECO:0000313" key="3">
    <source>
        <dbReference type="EMBL" id="OWY95702.1"/>
    </source>
</evidence>
<accession>A0A225URH8</accession>
<evidence type="ECO:0000256" key="2">
    <source>
        <dbReference type="SAM" id="Phobius"/>
    </source>
</evidence>
<organism evidence="3 4">
    <name type="scientific">Phytophthora megakarya</name>
    <dbReference type="NCBI Taxonomy" id="4795"/>
    <lineage>
        <taxon>Eukaryota</taxon>
        <taxon>Sar</taxon>
        <taxon>Stramenopiles</taxon>
        <taxon>Oomycota</taxon>
        <taxon>Peronosporomycetes</taxon>
        <taxon>Peronosporales</taxon>
        <taxon>Peronosporaceae</taxon>
        <taxon>Phytophthora</taxon>
    </lineage>
</organism>
<dbReference type="PANTHER" id="PTHR33205">
    <property type="entry name" value="TRANSMEMBRANE PROTEIN"/>
    <property type="match status" value="1"/>
</dbReference>
<protein>
    <submittedName>
        <fullName evidence="3">Uncharacterized protein</fullName>
    </submittedName>
</protein>
<evidence type="ECO:0000256" key="1">
    <source>
        <dbReference type="SAM" id="MobiDB-lite"/>
    </source>
</evidence>
<keyword evidence="2" id="KW-1133">Transmembrane helix</keyword>